<evidence type="ECO:0000313" key="2">
    <source>
        <dbReference type="Proteomes" id="UP000077266"/>
    </source>
</evidence>
<dbReference type="EMBL" id="KV425941">
    <property type="protein sequence ID" value="KZV96575.1"/>
    <property type="molecule type" value="Genomic_DNA"/>
</dbReference>
<protein>
    <submittedName>
        <fullName evidence="1">Uncharacterized protein</fullName>
    </submittedName>
</protein>
<reference evidence="1 2" key="1">
    <citation type="journal article" date="2016" name="Mol. Biol. Evol.">
        <title>Comparative Genomics of Early-Diverging Mushroom-Forming Fungi Provides Insights into the Origins of Lignocellulose Decay Capabilities.</title>
        <authorList>
            <person name="Nagy L.G."/>
            <person name="Riley R."/>
            <person name="Tritt A."/>
            <person name="Adam C."/>
            <person name="Daum C."/>
            <person name="Floudas D."/>
            <person name="Sun H."/>
            <person name="Yadav J.S."/>
            <person name="Pangilinan J."/>
            <person name="Larsson K.H."/>
            <person name="Matsuura K."/>
            <person name="Barry K."/>
            <person name="Labutti K."/>
            <person name="Kuo R."/>
            <person name="Ohm R.A."/>
            <person name="Bhattacharya S.S."/>
            <person name="Shirouzu T."/>
            <person name="Yoshinaga Y."/>
            <person name="Martin F.M."/>
            <person name="Grigoriev I.V."/>
            <person name="Hibbett D.S."/>
        </authorList>
    </citation>
    <scope>NUCLEOTIDE SEQUENCE [LARGE SCALE GENOMIC DNA]</scope>
    <source>
        <strain evidence="1 2">HHB12029</strain>
    </source>
</reference>
<evidence type="ECO:0000313" key="1">
    <source>
        <dbReference type="EMBL" id="KZV96575.1"/>
    </source>
</evidence>
<name>A0A165KMH6_EXIGL</name>
<organism evidence="1 2">
    <name type="scientific">Exidia glandulosa HHB12029</name>
    <dbReference type="NCBI Taxonomy" id="1314781"/>
    <lineage>
        <taxon>Eukaryota</taxon>
        <taxon>Fungi</taxon>
        <taxon>Dikarya</taxon>
        <taxon>Basidiomycota</taxon>
        <taxon>Agaricomycotina</taxon>
        <taxon>Agaricomycetes</taxon>
        <taxon>Auriculariales</taxon>
        <taxon>Exidiaceae</taxon>
        <taxon>Exidia</taxon>
    </lineage>
</organism>
<sequence length="179" mass="19945">MTAVPVLDIVARGLEERELCTTTTRSSELRVTRLMPLPLVLLQLERLWTWSTLSPAGYCPSDGAQDTASHPRRLAELQSQLHVPQWLSRCIAWRYDYVGRGFGLKWYFPRGAYGQRIRRRGTLPLGHSLVGGRQCNHSQGATVVTVVDDSSSIEAQSARTSPCRWISSPKSLHESAASV</sequence>
<accession>A0A165KMH6</accession>
<keyword evidence="2" id="KW-1185">Reference proteome</keyword>
<dbReference type="InParanoid" id="A0A165KMH6"/>
<gene>
    <name evidence="1" type="ORF">EXIGLDRAFT_421171</name>
</gene>
<proteinExistence type="predicted"/>
<dbReference type="Proteomes" id="UP000077266">
    <property type="component" value="Unassembled WGS sequence"/>
</dbReference>
<dbReference type="AlphaFoldDB" id="A0A165KMH6"/>